<name>A0A328PCA9_9EURY</name>
<comment type="subcellular location">
    <subcellularLocation>
        <location evidence="1">Cell membrane</location>
        <topology evidence="1">Multi-pass membrane protein</topology>
    </subcellularLocation>
</comment>
<dbReference type="CDD" id="cd13128">
    <property type="entry name" value="MATE_Wzx_like"/>
    <property type="match status" value="1"/>
</dbReference>
<gene>
    <name evidence="7" type="ORF">DPC56_05955</name>
</gene>
<feature type="transmembrane region" description="Helical" evidence="6">
    <location>
        <begin position="422"/>
        <end position="440"/>
    </location>
</feature>
<feature type="transmembrane region" description="Helical" evidence="6">
    <location>
        <begin position="388"/>
        <end position="410"/>
    </location>
</feature>
<evidence type="ECO:0000256" key="4">
    <source>
        <dbReference type="ARBA" id="ARBA00022989"/>
    </source>
</evidence>
<dbReference type="InterPro" id="IPR002797">
    <property type="entry name" value="Polysacc_synth"/>
</dbReference>
<feature type="transmembrane region" description="Helical" evidence="6">
    <location>
        <begin position="12"/>
        <end position="37"/>
    </location>
</feature>
<evidence type="ECO:0000256" key="2">
    <source>
        <dbReference type="ARBA" id="ARBA00022475"/>
    </source>
</evidence>
<dbReference type="AlphaFoldDB" id="A0A328PCA9"/>
<feature type="transmembrane region" description="Helical" evidence="6">
    <location>
        <begin position="216"/>
        <end position="236"/>
    </location>
</feature>
<keyword evidence="8" id="KW-1185">Reference proteome</keyword>
<feature type="transmembrane region" description="Helical" evidence="6">
    <location>
        <begin position="446"/>
        <end position="463"/>
    </location>
</feature>
<proteinExistence type="predicted"/>
<dbReference type="GO" id="GO:0005886">
    <property type="term" value="C:plasma membrane"/>
    <property type="evidence" value="ECO:0007669"/>
    <property type="project" value="UniProtKB-SubCell"/>
</dbReference>
<feature type="transmembrane region" description="Helical" evidence="6">
    <location>
        <begin position="177"/>
        <end position="196"/>
    </location>
</feature>
<feature type="transmembrane region" description="Helical" evidence="6">
    <location>
        <begin position="322"/>
        <end position="342"/>
    </location>
</feature>
<feature type="transmembrane region" description="Helical" evidence="6">
    <location>
        <begin position="300"/>
        <end position="316"/>
    </location>
</feature>
<keyword evidence="4 6" id="KW-1133">Transmembrane helix</keyword>
<sequence length="482" mass="54391">MFSGYMNQIQRIVKNMGVTGTAQILTALISFVLVIYLARFLGEADFGKYNFAFSFTSLFVIFADLGVNQLLIREIAREKQLSEHYVNNAILLKVSLSILTFIGIVLITWLLRFPKTLSILLYLFGIYNILLTLSSTYLSLFQAWEKMEYVALFQIIERIIIVTLTLTVLFMGYGVIAVGYIYMLAGIIDMIVAVTISFKKFIRPLFKIDWELQKKLLIMGLPFGLNSLFAVFFFKIDTILLGFLKDDVAVGIYNAAYNPLLSLSMIVAGIVSTAIYPVMSKYYKKNKKSLEKFTIISSKYLAILGFPVATGCFILADKFISILYAGGYTSAIIAFQILALFIPFRLVSSITGTLLTSINRQGYRMFSVGISAAFNIILNLILIPYYSYIGASIATVLSELLLYTLFFFYIGRYYKTIKVNQTFTKPLIASIIMALTIYPIKNLNTFILIGLATLIYFISLFLLRTFGDDDRLLLNNLLGKEA</sequence>
<keyword evidence="2" id="KW-1003">Cell membrane</keyword>
<dbReference type="Pfam" id="PF01943">
    <property type="entry name" value="Polysacc_synt"/>
    <property type="match status" value="1"/>
</dbReference>
<evidence type="ECO:0000256" key="6">
    <source>
        <dbReference type="SAM" id="Phobius"/>
    </source>
</evidence>
<comment type="caution">
    <text evidence="7">The sequence shown here is derived from an EMBL/GenBank/DDBJ whole genome shotgun (WGS) entry which is preliminary data.</text>
</comment>
<dbReference type="InterPro" id="IPR050833">
    <property type="entry name" value="Poly_Biosynth_Transport"/>
</dbReference>
<dbReference type="PANTHER" id="PTHR30250">
    <property type="entry name" value="PST FAMILY PREDICTED COLANIC ACID TRANSPORTER"/>
    <property type="match status" value="1"/>
</dbReference>
<protein>
    <submittedName>
        <fullName evidence="7">Uncharacterized protein</fullName>
    </submittedName>
</protein>
<evidence type="ECO:0000256" key="1">
    <source>
        <dbReference type="ARBA" id="ARBA00004651"/>
    </source>
</evidence>
<evidence type="ECO:0000313" key="7">
    <source>
        <dbReference type="EMBL" id="RAO78801.1"/>
    </source>
</evidence>
<feature type="transmembrane region" description="Helical" evidence="6">
    <location>
        <begin position="363"/>
        <end position="382"/>
    </location>
</feature>
<evidence type="ECO:0000256" key="5">
    <source>
        <dbReference type="ARBA" id="ARBA00023136"/>
    </source>
</evidence>
<accession>A0A328PCA9</accession>
<keyword evidence="3 6" id="KW-0812">Transmembrane</keyword>
<dbReference type="Proteomes" id="UP000249782">
    <property type="component" value="Unassembled WGS sequence"/>
</dbReference>
<dbReference type="PANTHER" id="PTHR30250:SF11">
    <property type="entry name" value="O-ANTIGEN TRANSPORTER-RELATED"/>
    <property type="match status" value="1"/>
</dbReference>
<feature type="transmembrane region" description="Helical" evidence="6">
    <location>
        <begin position="91"/>
        <end position="111"/>
    </location>
</feature>
<feature type="transmembrane region" description="Helical" evidence="6">
    <location>
        <begin position="256"/>
        <end position="279"/>
    </location>
</feature>
<organism evidence="7 8">
    <name type="scientific">Methanothermobacter tenebrarum</name>
    <dbReference type="NCBI Taxonomy" id="680118"/>
    <lineage>
        <taxon>Archaea</taxon>
        <taxon>Methanobacteriati</taxon>
        <taxon>Methanobacteriota</taxon>
        <taxon>Methanomada group</taxon>
        <taxon>Methanobacteria</taxon>
        <taxon>Methanobacteriales</taxon>
        <taxon>Methanobacteriaceae</taxon>
        <taxon>Methanothermobacter</taxon>
    </lineage>
</organism>
<keyword evidence="5 6" id="KW-0472">Membrane</keyword>
<evidence type="ECO:0000256" key="3">
    <source>
        <dbReference type="ARBA" id="ARBA00022692"/>
    </source>
</evidence>
<feature type="transmembrane region" description="Helical" evidence="6">
    <location>
        <begin position="150"/>
        <end position="171"/>
    </location>
</feature>
<dbReference type="EMBL" id="QLOE01000007">
    <property type="protein sequence ID" value="RAO78801.1"/>
    <property type="molecule type" value="Genomic_DNA"/>
</dbReference>
<evidence type="ECO:0000313" key="8">
    <source>
        <dbReference type="Proteomes" id="UP000249782"/>
    </source>
</evidence>
<reference evidence="7 8" key="1">
    <citation type="submission" date="2018-06" db="EMBL/GenBank/DDBJ databases">
        <title>Draft genome sequence of hyperthermophilic methanogen Methanothermobacter tenebrarum sp. MCM-B 1447.</title>
        <authorList>
            <person name="Pore S.D."/>
            <person name="Dagar S."/>
            <person name="Dhakephalkar P.K."/>
        </authorList>
    </citation>
    <scope>NUCLEOTIDE SEQUENCE [LARGE SCALE GENOMIC DNA]</scope>
    <source>
        <strain evidence="7 8">MCM B 1447</strain>
    </source>
</reference>
<feature type="transmembrane region" description="Helical" evidence="6">
    <location>
        <begin position="117"/>
        <end position="138"/>
    </location>
</feature>
<feature type="transmembrane region" description="Helical" evidence="6">
    <location>
        <begin position="49"/>
        <end position="71"/>
    </location>
</feature>